<gene>
    <name evidence="12" type="ORF">FM105_00320</name>
</gene>
<evidence type="ECO:0000256" key="5">
    <source>
        <dbReference type="ARBA" id="ARBA00013950"/>
    </source>
</evidence>
<evidence type="ECO:0000256" key="3">
    <source>
        <dbReference type="ARBA" id="ARBA00004887"/>
    </source>
</evidence>
<evidence type="ECO:0000256" key="10">
    <source>
        <dbReference type="SAM" id="MobiDB-lite"/>
    </source>
</evidence>
<dbReference type="InterPro" id="IPR017938">
    <property type="entry name" value="Riboflavin_synthase-like_b-brl"/>
</dbReference>
<feature type="region of interest" description="Disordered" evidence="10">
    <location>
        <begin position="163"/>
        <end position="197"/>
    </location>
</feature>
<name>A0A1X6WVM9_9MICO</name>
<reference evidence="13" key="1">
    <citation type="submission" date="2017-02" db="EMBL/GenBank/DDBJ databases">
        <authorList>
            <person name="Dridi B."/>
        </authorList>
    </citation>
    <scope>NUCLEOTIDE SEQUENCE [LARGE SCALE GENOMIC DNA]</scope>
    <source>
        <strain evidence="13">B Co 03.10</strain>
    </source>
</reference>
<dbReference type="Gene3D" id="2.40.30.20">
    <property type="match status" value="2"/>
</dbReference>
<feature type="compositionally biased region" description="Basic and acidic residues" evidence="10">
    <location>
        <begin position="246"/>
        <end position="256"/>
    </location>
</feature>
<keyword evidence="8" id="KW-0677">Repeat</keyword>
<sequence length="273" mass="27735">MFTGIIEEMGEVVSLTPTDAGSAVLTLRAGTVLNGLPDGGSLAVNGVCLTQAPESLPSDGAARSLTTGVFVAHVMGETLTRTTVGGLQSGDPVNLERCPRASDRLDGHIVQGHVDGTGRVLARVDEGDWVTLRISVPADLAPYTAEKGSIALDGISLTLSAVSPAPGGEPTARPATASGAGPSVAEPSDSAQPDPGHWVEVSLIPATLAATRMGVLAVGDEVNVEVDVIAKYAARLTQFQAAADRTSAHRTSDPAHEAAPTNEATPAHEGDLT</sequence>
<dbReference type="PANTHER" id="PTHR21098">
    <property type="entry name" value="RIBOFLAVIN SYNTHASE ALPHA CHAIN"/>
    <property type="match status" value="1"/>
</dbReference>
<dbReference type="NCBIfam" id="NF006767">
    <property type="entry name" value="PRK09289.1"/>
    <property type="match status" value="1"/>
</dbReference>
<keyword evidence="6" id="KW-0686">Riboflavin biosynthesis</keyword>
<comment type="function">
    <text evidence="2">Catalyzes the dismutation of two molecules of 6,7-dimethyl-8-ribityllumazine, resulting in the formation of riboflavin and 5-amino-6-(D-ribitylamino)uracil.</text>
</comment>
<comment type="pathway">
    <text evidence="3">Cofactor biosynthesis; riboflavin biosynthesis; riboflavin from 2-hydroxy-3-oxobutyl phosphate and 5-amino-6-(D-ribitylamino)uracil: step 2/2.</text>
</comment>
<evidence type="ECO:0000256" key="7">
    <source>
        <dbReference type="ARBA" id="ARBA00022679"/>
    </source>
</evidence>
<organism evidence="12 13">
    <name type="scientific">Brevibacterium yomogidense</name>
    <dbReference type="NCBI Taxonomy" id="946573"/>
    <lineage>
        <taxon>Bacteria</taxon>
        <taxon>Bacillati</taxon>
        <taxon>Actinomycetota</taxon>
        <taxon>Actinomycetes</taxon>
        <taxon>Micrococcales</taxon>
        <taxon>Brevibacteriaceae</taxon>
        <taxon>Brevibacterium</taxon>
    </lineage>
</organism>
<evidence type="ECO:0000256" key="4">
    <source>
        <dbReference type="ARBA" id="ARBA00012827"/>
    </source>
</evidence>
<dbReference type="InterPro" id="IPR026017">
    <property type="entry name" value="Lumazine-bd_dom"/>
</dbReference>
<dbReference type="GO" id="GO:0004746">
    <property type="term" value="F:riboflavin synthase activity"/>
    <property type="evidence" value="ECO:0007669"/>
    <property type="project" value="UniProtKB-EC"/>
</dbReference>
<dbReference type="InterPro" id="IPR001783">
    <property type="entry name" value="Lumazine-bd"/>
</dbReference>
<keyword evidence="13" id="KW-1185">Reference proteome</keyword>
<protein>
    <recommendedName>
        <fullName evidence="5">Riboflavin synthase</fullName>
        <ecNumber evidence="4">2.5.1.9</ecNumber>
    </recommendedName>
</protein>
<evidence type="ECO:0000256" key="2">
    <source>
        <dbReference type="ARBA" id="ARBA00002803"/>
    </source>
</evidence>
<dbReference type="RefSeq" id="WP_087003003.1">
    <property type="nucleotide sequence ID" value="NZ_FWFF01000001.1"/>
</dbReference>
<feature type="region of interest" description="Disordered" evidence="10">
    <location>
        <begin position="245"/>
        <end position="273"/>
    </location>
</feature>
<accession>A0A1X6WVM9</accession>
<evidence type="ECO:0000313" key="12">
    <source>
        <dbReference type="EMBL" id="SLM88438.1"/>
    </source>
</evidence>
<dbReference type="InterPro" id="IPR023366">
    <property type="entry name" value="ATP_synth_asu-like_sf"/>
</dbReference>
<evidence type="ECO:0000256" key="6">
    <source>
        <dbReference type="ARBA" id="ARBA00022619"/>
    </source>
</evidence>
<feature type="domain" description="Lumazine-binding" evidence="11">
    <location>
        <begin position="109"/>
        <end position="237"/>
    </location>
</feature>
<dbReference type="CDD" id="cd00402">
    <property type="entry name" value="Riboflavin_synthase_like"/>
    <property type="match status" value="1"/>
</dbReference>
<feature type="repeat" description="Lumazine-binding" evidence="9">
    <location>
        <begin position="109"/>
        <end position="237"/>
    </location>
</feature>
<comment type="catalytic activity">
    <reaction evidence="1">
        <text>2 6,7-dimethyl-8-(1-D-ribityl)lumazine + H(+) = 5-amino-6-(D-ribitylamino)uracil + riboflavin</text>
        <dbReference type="Rhea" id="RHEA:20772"/>
        <dbReference type="ChEBI" id="CHEBI:15378"/>
        <dbReference type="ChEBI" id="CHEBI:15934"/>
        <dbReference type="ChEBI" id="CHEBI:57986"/>
        <dbReference type="ChEBI" id="CHEBI:58201"/>
        <dbReference type="EC" id="2.5.1.9"/>
    </reaction>
</comment>
<evidence type="ECO:0000313" key="13">
    <source>
        <dbReference type="Proteomes" id="UP000196581"/>
    </source>
</evidence>
<proteinExistence type="predicted"/>
<evidence type="ECO:0000256" key="9">
    <source>
        <dbReference type="PROSITE-ProRule" id="PRU00524"/>
    </source>
</evidence>
<evidence type="ECO:0000259" key="11">
    <source>
        <dbReference type="PROSITE" id="PS51177"/>
    </source>
</evidence>
<dbReference type="AlphaFoldDB" id="A0A1X6WVM9"/>
<dbReference type="Proteomes" id="UP000196581">
    <property type="component" value="Unassembled WGS sequence"/>
</dbReference>
<dbReference type="Pfam" id="PF00677">
    <property type="entry name" value="Lum_binding"/>
    <property type="match status" value="2"/>
</dbReference>
<dbReference type="PANTHER" id="PTHR21098:SF12">
    <property type="entry name" value="RIBOFLAVIN SYNTHASE"/>
    <property type="match status" value="1"/>
</dbReference>
<dbReference type="EC" id="2.5.1.9" evidence="4"/>
<evidence type="ECO:0000256" key="8">
    <source>
        <dbReference type="ARBA" id="ARBA00022737"/>
    </source>
</evidence>
<keyword evidence="7 12" id="KW-0808">Transferase</keyword>
<dbReference type="SUPFAM" id="SSF63380">
    <property type="entry name" value="Riboflavin synthase domain-like"/>
    <property type="match status" value="2"/>
</dbReference>
<feature type="repeat" description="Lumazine-binding" evidence="9">
    <location>
        <begin position="1"/>
        <end position="108"/>
    </location>
</feature>
<dbReference type="GO" id="GO:0009231">
    <property type="term" value="P:riboflavin biosynthetic process"/>
    <property type="evidence" value="ECO:0007669"/>
    <property type="project" value="UniProtKB-KW"/>
</dbReference>
<evidence type="ECO:0000256" key="1">
    <source>
        <dbReference type="ARBA" id="ARBA00000968"/>
    </source>
</evidence>
<feature type="domain" description="Lumazine-binding" evidence="11">
    <location>
        <begin position="1"/>
        <end position="108"/>
    </location>
</feature>
<dbReference type="PROSITE" id="PS51177">
    <property type="entry name" value="LUMAZINE_BIND"/>
    <property type="match status" value="2"/>
</dbReference>
<dbReference type="EMBL" id="FWFF01000001">
    <property type="protein sequence ID" value="SLM88438.1"/>
    <property type="molecule type" value="Genomic_DNA"/>
</dbReference>